<protein>
    <submittedName>
        <fullName evidence="1">Uncharacterized protein</fullName>
    </submittedName>
</protein>
<dbReference type="AlphaFoldDB" id="A0A0F9WBV8"/>
<evidence type="ECO:0000313" key="1">
    <source>
        <dbReference type="EMBL" id="KKN75693.1"/>
    </source>
</evidence>
<proteinExistence type="predicted"/>
<organism evidence="1">
    <name type="scientific">marine sediment metagenome</name>
    <dbReference type="NCBI Taxonomy" id="412755"/>
    <lineage>
        <taxon>unclassified sequences</taxon>
        <taxon>metagenomes</taxon>
        <taxon>ecological metagenomes</taxon>
    </lineage>
</organism>
<comment type="caution">
    <text evidence="1">The sequence shown here is derived from an EMBL/GenBank/DDBJ whole genome shotgun (WGS) entry which is preliminary data.</text>
</comment>
<accession>A0A0F9WBV8</accession>
<reference evidence="1" key="1">
    <citation type="journal article" date="2015" name="Nature">
        <title>Complex archaea that bridge the gap between prokaryotes and eukaryotes.</title>
        <authorList>
            <person name="Spang A."/>
            <person name="Saw J.H."/>
            <person name="Jorgensen S.L."/>
            <person name="Zaremba-Niedzwiedzka K."/>
            <person name="Martijn J."/>
            <person name="Lind A.E."/>
            <person name="van Eijk R."/>
            <person name="Schleper C."/>
            <person name="Guy L."/>
            <person name="Ettema T.J."/>
        </authorList>
    </citation>
    <scope>NUCLEOTIDE SEQUENCE</scope>
</reference>
<dbReference type="EMBL" id="LAZR01000305">
    <property type="protein sequence ID" value="KKN75693.1"/>
    <property type="molecule type" value="Genomic_DNA"/>
</dbReference>
<name>A0A0F9WBV8_9ZZZZ</name>
<gene>
    <name evidence="1" type="ORF">LCGC14_0377960</name>
</gene>
<sequence length="159" mass="18177">MDKKLFNDLCKSIKEAGTMNESKLEIFIAKMKVAASNGSSGPENTTNDGRDPMMQRWLYFTEEQLAEQDERIIRLCLYPKMIPDEILVAYADVLLVSLSRLRRNGRLYSFVGRLIDGNLRDHVMNITKMLNIRGDCVLAAKIEHEMGPNPDGTEIRLER</sequence>